<protein>
    <submittedName>
        <fullName evidence="1">Uncharacterized protein</fullName>
    </submittedName>
</protein>
<comment type="caution">
    <text evidence="1">The sequence shown here is derived from an EMBL/GenBank/DDBJ whole genome shotgun (WGS) entry which is preliminary data.</text>
</comment>
<dbReference type="EMBL" id="CAJVCH010057437">
    <property type="protein sequence ID" value="CAG7718946.1"/>
    <property type="molecule type" value="Genomic_DNA"/>
</dbReference>
<evidence type="ECO:0000313" key="2">
    <source>
        <dbReference type="Proteomes" id="UP000708208"/>
    </source>
</evidence>
<gene>
    <name evidence="1" type="ORF">AFUS01_LOCUS8299</name>
</gene>
<evidence type="ECO:0000313" key="1">
    <source>
        <dbReference type="EMBL" id="CAG7718946.1"/>
    </source>
</evidence>
<sequence length="256" mass="29046">MDFKEALEAVNKSVALLTTKIDHLSSNVQSLLDTVATQNDAIKKLENITATQQSDMHEMRRHILQLQNDLTFQRNPETERNLIIRGPNSDLKGTGIENVVKSKVLSKLVKPEEADAIAKSWIISVIQRPSTNNKLSQQQSQDTAKDTTILRVTLKSKSDIRLIKANCSKLKGSPFSISDDLSYNQRKVLGHLLKYKRDLKMKNKIGRIYANRYLITSAKDGKDEYFESNGVKIYKINSIPNYHPQKPNNSQHQKST</sequence>
<organism evidence="1 2">
    <name type="scientific">Allacma fusca</name>
    <dbReference type="NCBI Taxonomy" id="39272"/>
    <lineage>
        <taxon>Eukaryota</taxon>
        <taxon>Metazoa</taxon>
        <taxon>Ecdysozoa</taxon>
        <taxon>Arthropoda</taxon>
        <taxon>Hexapoda</taxon>
        <taxon>Collembola</taxon>
        <taxon>Symphypleona</taxon>
        <taxon>Sminthuridae</taxon>
        <taxon>Allacma</taxon>
    </lineage>
</organism>
<accession>A0A8J2JG02</accession>
<dbReference type="Proteomes" id="UP000708208">
    <property type="component" value="Unassembled WGS sequence"/>
</dbReference>
<name>A0A8J2JG02_9HEXA</name>
<reference evidence="1" key="1">
    <citation type="submission" date="2021-06" db="EMBL/GenBank/DDBJ databases">
        <authorList>
            <person name="Hodson N. C."/>
            <person name="Mongue J. A."/>
            <person name="Jaron S. K."/>
        </authorList>
    </citation>
    <scope>NUCLEOTIDE SEQUENCE</scope>
</reference>
<dbReference type="AlphaFoldDB" id="A0A8J2JG02"/>
<keyword evidence="2" id="KW-1185">Reference proteome</keyword>
<proteinExistence type="predicted"/>